<dbReference type="EMBL" id="QFAS01000005">
    <property type="protein sequence ID" value="PWG53164.1"/>
    <property type="molecule type" value="Genomic_DNA"/>
</dbReference>
<organism evidence="2 3">
    <name type="scientific">Ligilactobacillus salivarius</name>
    <dbReference type="NCBI Taxonomy" id="1624"/>
    <lineage>
        <taxon>Bacteria</taxon>
        <taxon>Bacillati</taxon>
        <taxon>Bacillota</taxon>
        <taxon>Bacilli</taxon>
        <taxon>Lactobacillales</taxon>
        <taxon>Lactobacillaceae</taxon>
        <taxon>Ligilactobacillus</taxon>
    </lineage>
</organism>
<dbReference type="AlphaFoldDB" id="A0A2U2M8I1"/>
<evidence type="ECO:0000256" key="1">
    <source>
        <dbReference type="SAM" id="Phobius"/>
    </source>
</evidence>
<dbReference type="Proteomes" id="UP000245607">
    <property type="component" value="Unassembled WGS sequence"/>
</dbReference>
<protein>
    <submittedName>
        <fullName evidence="2">Uncharacterized protein</fullName>
    </submittedName>
</protein>
<gene>
    <name evidence="2" type="ORF">DB362_04400</name>
</gene>
<proteinExistence type="predicted"/>
<evidence type="ECO:0000313" key="2">
    <source>
        <dbReference type="EMBL" id="PWG53164.1"/>
    </source>
</evidence>
<evidence type="ECO:0000313" key="3">
    <source>
        <dbReference type="Proteomes" id="UP000245607"/>
    </source>
</evidence>
<keyword evidence="1" id="KW-0472">Membrane</keyword>
<sequence>MGHLIKFRKVKTMKFFNKKSNQIPKEFRDIDKPTKLKRKHSRFNVIANIKDFKIEQMQKLEIAKAEFIAEEKDEKVRRQKEIDFINGVGKLITWLLIIVVIYFIFIR</sequence>
<keyword evidence="1" id="KW-0812">Transmembrane</keyword>
<accession>A0A2U2M8I1</accession>
<reference evidence="2 3" key="1">
    <citation type="submission" date="2018-05" db="EMBL/GenBank/DDBJ databases">
        <title>Lactobacillus salivarius genome sequencing and assembly.</title>
        <authorList>
            <person name="Audisio C."/>
            <person name="Albarracin L."/>
            <person name="Torres M.J."/>
            <person name="Hebert E.M."/>
            <person name="Saavedra L."/>
        </authorList>
    </citation>
    <scope>NUCLEOTIDE SEQUENCE [LARGE SCALE GENOMIC DNA]</scope>
    <source>
        <strain evidence="2 3">A3iob</strain>
    </source>
</reference>
<comment type="caution">
    <text evidence="2">The sequence shown here is derived from an EMBL/GenBank/DDBJ whole genome shotgun (WGS) entry which is preliminary data.</text>
</comment>
<keyword evidence="1" id="KW-1133">Transmembrane helix</keyword>
<feature type="transmembrane region" description="Helical" evidence="1">
    <location>
        <begin position="84"/>
        <end position="105"/>
    </location>
</feature>
<name>A0A2U2M8I1_9LACO</name>